<dbReference type="Gene3D" id="3.40.630.10">
    <property type="entry name" value="Zn peptidases"/>
    <property type="match status" value="1"/>
</dbReference>
<evidence type="ECO:0000259" key="21">
    <source>
        <dbReference type="Pfam" id="PF04389"/>
    </source>
</evidence>
<evidence type="ECO:0000256" key="2">
    <source>
        <dbReference type="ARBA" id="ARBA00004371"/>
    </source>
</evidence>
<evidence type="ECO:0000256" key="3">
    <source>
        <dbReference type="ARBA" id="ARBA00004555"/>
    </source>
</evidence>
<dbReference type="GO" id="GO:0046872">
    <property type="term" value="F:metal ion binding"/>
    <property type="evidence" value="ECO:0007669"/>
    <property type="project" value="UniProtKB-KW"/>
</dbReference>
<dbReference type="Pfam" id="PF04389">
    <property type="entry name" value="Peptidase_M28"/>
    <property type="match status" value="1"/>
</dbReference>
<dbReference type="PANTHER" id="PTHR12053:SF3">
    <property type="entry name" value="CARBOXYPEPTIDASE Q"/>
    <property type="match status" value="1"/>
</dbReference>
<evidence type="ECO:0000256" key="15">
    <source>
        <dbReference type="ARBA" id="ARBA00023049"/>
    </source>
</evidence>
<keyword evidence="13" id="KW-0862">Zinc</keyword>
<evidence type="ECO:0000256" key="10">
    <source>
        <dbReference type="ARBA" id="ARBA00022729"/>
    </source>
</evidence>
<evidence type="ECO:0000256" key="7">
    <source>
        <dbReference type="ARBA" id="ARBA00022645"/>
    </source>
</evidence>
<name>A0A381R2V0_9ZZZZ</name>
<keyword evidence="18" id="KW-0458">Lysosome</keyword>
<keyword evidence="14" id="KW-0333">Golgi apparatus</keyword>
<dbReference type="AlphaFoldDB" id="A0A381R2V0"/>
<dbReference type="GO" id="GO:0005794">
    <property type="term" value="C:Golgi apparatus"/>
    <property type="evidence" value="ECO:0007669"/>
    <property type="project" value="UniProtKB-SubCell"/>
</dbReference>
<evidence type="ECO:0000256" key="6">
    <source>
        <dbReference type="ARBA" id="ARBA00022525"/>
    </source>
</evidence>
<dbReference type="GO" id="GO:0005615">
    <property type="term" value="C:extracellular space"/>
    <property type="evidence" value="ECO:0007669"/>
    <property type="project" value="TreeGrafter"/>
</dbReference>
<evidence type="ECO:0000256" key="5">
    <source>
        <dbReference type="ARBA" id="ARBA00014116"/>
    </source>
</evidence>
<keyword evidence="16" id="KW-0865">Zymogen</keyword>
<protein>
    <recommendedName>
        <fullName evidence="5">Carboxypeptidase Q</fullName>
    </recommendedName>
    <alternativeName>
        <fullName evidence="20">Plasma glutamate carboxypeptidase</fullName>
    </alternativeName>
</protein>
<dbReference type="InterPro" id="IPR007484">
    <property type="entry name" value="Peptidase_M28"/>
</dbReference>
<accession>A0A381R2V0</accession>
<keyword evidence="9" id="KW-0479">Metal-binding</keyword>
<organism evidence="22">
    <name type="scientific">marine metagenome</name>
    <dbReference type="NCBI Taxonomy" id="408172"/>
    <lineage>
        <taxon>unclassified sequences</taxon>
        <taxon>metagenomes</taxon>
        <taxon>ecological metagenomes</taxon>
    </lineage>
</organism>
<dbReference type="SUPFAM" id="SSF53187">
    <property type="entry name" value="Zn-dependent exopeptidases"/>
    <property type="match status" value="1"/>
</dbReference>
<evidence type="ECO:0000256" key="20">
    <source>
        <dbReference type="ARBA" id="ARBA00033328"/>
    </source>
</evidence>
<evidence type="ECO:0000256" key="12">
    <source>
        <dbReference type="ARBA" id="ARBA00022824"/>
    </source>
</evidence>
<evidence type="ECO:0000256" key="11">
    <source>
        <dbReference type="ARBA" id="ARBA00022801"/>
    </source>
</evidence>
<dbReference type="GO" id="GO:0004180">
    <property type="term" value="F:carboxypeptidase activity"/>
    <property type="evidence" value="ECO:0007669"/>
    <property type="project" value="UniProtKB-KW"/>
</dbReference>
<evidence type="ECO:0000256" key="14">
    <source>
        <dbReference type="ARBA" id="ARBA00023034"/>
    </source>
</evidence>
<dbReference type="GO" id="GO:0070573">
    <property type="term" value="F:metallodipeptidase activity"/>
    <property type="evidence" value="ECO:0007669"/>
    <property type="project" value="InterPro"/>
</dbReference>
<keyword evidence="10" id="KW-0732">Signal</keyword>
<evidence type="ECO:0000256" key="1">
    <source>
        <dbReference type="ARBA" id="ARBA00004240"/>
    </source>
</evidence>
<dbReference type="CDD" id="cd03883">
    <property type="entry name" value="M28_Pgcp_like"/>
    <property type="match status" value="1"/>
</dbReference>
<evidence type="ECO:0000256" key="16">
    <source>
        <dbReference type="ARBA" id="ARBA00023145"/>
    </source>
</evidence>
<comment type="subunit">
    <text evidence="19">Homodimer. The monomeric form is inactive while the homodimer is active.</text>
</comment>
<dbReference type="PANTHER" id="PTHR12053">
    <property type="entry name" value="PROTEASE FAMILY M28 PLASMA GLUTAMATE CARBOXYPEPTIDASE-RELATED"/>
    <property type="match status" value="1"/>
</dbReference>
<evidence type="ECO:0000256" key="9">
    <source>
        <dbReference type="ARBA" id="ARBA00022723"/>
    </source>
</evidence>
<evidence type="ECO:0000256" key="13">
    <source>
        <dbReference type="ARBA" id="ARBA00022833"/>
    </source>
</evidence>
<keyword evidence="6" id="KW-0964">Secreted</keyword>
<dbReference type="GO" id="GO:0005764">
    <property type="term" value="C:lysosome"/>
    <property type="evidence" value="ECO:0007669"/>
    <property type="project" value="UniProtKB-SubCell"/>
</dbReference>
<evidence type="ECO:0000256" key="19">
    <source>
        <dbReference type="ARBA" id="ARBA00025833"/>
    </source>
</evidence>
<dbReference type="GO" id="GO:0043171">
    <property type="term" value="P:peptide catabolic process"/>
    <property type="evidence" value="ECO:0007669"/>
    <property type="project" value="TreeGrafter"/>
</dbReference>
<keyword evidence="12" id="KW-0256">Endoplasmic reticulum</keyword>
<keyword evidence="15" id="KW-0482">Metalloprotease</keyword>
<feature type="non-terminal residue" evidence="22">
    <location>
        <position position="1"/>
    </location>
</feature>
<evidence type="ECO:0000256" key="18">
    <source>
        <dbReference type="ARBA" id="ARBA00023228"/>
    </source>
</evidence>
<evidence type="ECO:0000256" key="4">
    <source>
        <dbReference type="ARBA" id="ARBA00004613"/>
    </source>
</evidence>
<keyword evidence="17" id="KW-0325">Glycoprotein</keyword>
<sequence length="474" mass="52237">VYCGGFLFPLFFSGFPGRKQKKEPRMFKRLMSVIVSVTCITAGSIQDKYGFTADEIIDKAVADSTGYNRLAYMCDNFGPRLSGSRNLEKAITWILREMKKDGLTGVEGQRVRVPTWIRGEEAATLLQPFKKNMAMLGLGGSVGTNRGGITGEVIVVNDFEDLERKSKLIKGNIVLYNVPFSSYGETVRYRYEGASSAARHGAVASLIRSVGPWSMNTPHTGVMSYDEDVPKIPHAALTMEDAMMLGRLYKRGVQVSLRLEMNARTVTDRVSRNVIGEVKGYKYPDEVVVVGGHIDSWDVGQGAHDDGGGCVAAWQALNIINQLDLRPKRTIRCVLWTNEENGSRGSKAYRDMQLDELEKHILAIESDGGVFAPEGFGFTGSAEGKTIVQEISKLLKPISADKITNGGRAADVSPLNDEGVPVMSLKVDGSKYFWYHHTNADTFDKVDYSEFNRCVAAMAVMAYVVADLDRPLPR</sequence>
<dbReference type="GO" id="GO:0006508">
    <property type="term" value="P:proteolysis"/>
    <property type="evidence" value="ECO:0007669"/>
    <property type="project" value="UniProtKB-KW"/>
</dbReference>
<dbReference type="InterPro" id="IPR039866">
    <property type="entry name" value="CPQ"/>
</dbReference>
<evidence type="ECO:0000313" key="22">
    <source>
        <dbReference type="EMBL" id="SUZ85179.1"/>
    </source>
</evidence>
<keyword evidence="11" id="KW-0378">Hydrolase</keyword>
<reference evidence="22" key="1">
    <citation type="submission" date="2018-05" db="EMBL/GenBank/DDBJ databases">
        <authorList>
            <person name="Lanie J.A."/>
            <person name="Ng W.-L."/>
            <person name="Kazmierczak K.M."/>
            <person name="Andrzejewski T.M."/>
            <person name="Davidsen T.M."/>
            <person name="Wayne K.J."/>
            <person name="Tettelin H."/>
            <person name="Glass J.I."/>
            <person name="Rusch D."/>
            <person name="Podicherti R."/>
            <person name="Tsui H.-C.T."/>
            <person name="Winkler M.E."/>
        </authorList>
    </citation>
    <scope>NUCLEOTIDE SEQUENCE</scope>
</reference>
<dbReference type="Gene3D" id="3.50.30.30">
    <property type="match status" value="1"/>
</dbReference>
<dbReference type="FunFam" id="3.50.30.30:FF:000009">
    <property type="entry name" value="Carboxypeptidase Q"/>
    <property type="match status" value="1"/>
</dbReference>
<keyword evidence="8" id="KW-0645">Protease</keyword>
<evidence type="ECO:0000256" key="17">
    <source>
        <dbReference type="ARBA" id="ARBA00023180"/>
    </source>
</evidence>
<keyword evidence="7" id="KW-0121">Carboxypeptidase</keyword>
<proteinExistence type="predicted"/>
<dbReference type="GO" id="GO:0005783">
    <property type="term" value="C:endoplasmic reticulum"/>
    <property type="evidence" value="ECO:0007669"/>
    <property type="project" value="UniProtKB-SubCell"/>
</dbReference>
<gene>
    <name evidence="22" type="ORF">METZ01_LOCUS38033</name>
</gene>
<evidence type="ECO:0000256" key="8">
    <source>
        <dbReference type="ARBA" id="ARBA00022670"/>
    </source>
</evidence>
<feature type="domain" description="Peptidase M28" evidence="21">
    <location>
        <begin position="273"/>
        <end position="459"/>
    </location>
</feature>
<dbReference type="EMBL" id="UINC01001624">
    <property type="protein sequence ID" value="SUZ85179.1"/>
    <property type="molecule type" value="Genomic_DNA"/>
</dbReference>
<comment type="subcellular location">
    <subcellularLocation>
        <location evidence="1">Endoplasmic reticulum</location>
    </subcellularLocation>
    <subcellularLocation>
        <location evidence="3">Golgi apparatus</location>
    </subcellularLocation>
    <subcellularLocation>
        <location evidence="2">Lysosome</location>
    </subcellularLocation>
    <subcellularLocation>
        <location evidence="4">Secreted</location>
    </subcellularLocation>
</comment>